<reference evidence="3" key="1">
    <citation type="journal article" date="2019" name="Int. J. Syst. Evol. Microbiol.">
        <title>The Global Catalogue of Microorganisms (GCM) 10K type strain sequencing project: providing services to taxonomists for standard genome sequencing and annotation.</title>
        <authorList>
            <consortium name="The Broad Institute Genomics Platform"/>
            <consortium name="The Broad Institute Genome Sequencing Center for Infectious Disease"/>
            <person name="Wu L."/>
            <person name="Ma J."/>
        </authorList>
    </citation>
    <scope>NUCLEOTIDE SEQUENCE [LARGE SCALE GENOMIC DNA]</scope>
    <source>
        <strain evidence="3">CGMCC 4.7304</strain>
    </source>
</reference>
<proteinExistence type="predicted"/>
<evidence type="ECO:0000313" key="3">
    <source>
        <dbReference type="Proteomes" id="UP001595858"/>
    </source>
</evidence>
<name>A0ABV9SMH1_9ACTN</name>
<gene>
    <name evidence="2" type="ORF">ACFPCZ_15865</name>
</gene>
<dbReference type="EMBL" id="JBHSIY010000013">
    <property type="protein sequence ID" value="MFC4868113.1"/>
    <property type="molecule type" value="Genomic_DNA"/>
</dbReference>
<evidence type="ECO:0000256" key="1">
    <source>
        <dbReference type="ARBA" id="ARBA00022801"/>
    </source>
</evidence>
<dbReference type="PANTHER" id="PTHR31377:SF0">
    <property type="entry name" value="AGMATINE DEIMINASE-RELATED"/>
    <property type="match status" value="1"/>
</dbReference>
<dbReference type="SUPFAM" id="SSF55909">
    <property type="entry name" value="Pentein"/>
    <property type="match status" value="1"/>
</dbReference>
<keyword evidence="3" id="KW-1185">Reference proteome</keyword>
<evidence type="ECO:0000313" key="2">
    <source>
        <dbReference type="EMBL" id="MFC4868113.1"/>
    </source>
</evidence>
<dbReference type="PANTHER" id="PTHR31377">
    <property type="entry name" value="AGMATINE DEIMINASE-RELATED"/>
    <property type="match status" value="1"/>
</dbReference>
<dbReference type="Gene3D" id="3.75.10.10">
    <property type="entry name" value="L-arginine/glycine Amidinotransferase, Chain A"/>
    <property type="match status" value="1"/>
</dbReference>
<comment type="caution">
    <text evidence="2">The sequence shown here is derived from an EMBL/GenBank/DDBJ whole genome shotgun (WGS) entry which is preliminary data.</text>
</comment>
<dbReference type="RefSeq" id="WP_344144803.1">
    <property type="nucleotide sequence ID" value="NZ_BAAAQI010000011.1"/>
</dbReference>
<dbReference type="Proteomes" id="UP001595858">
    <property type="component" value="Unassembled WGS sequence"/>
</dbReference>
<dbReference type="Pfam" id="PF04371">
    <property type="entry name" value="PAD_porph"/>
    <property type="match status" value="1"/>
</dbReference>
<sequence>MPTPRPLMPAETARHERTWLAFPPPNDTFGEEGAPTLEQARRRWADVANTVARYEPVTVVAGIGQGAAAKPLLAPSVTVVELPLDDAWMRDSGPTFVRDPLSPTGLGAVDWVFNGWGAQSWAGWERDDHVAGQVAALAGCPAQRSRLTTEGGGFHVDGEGTVLLTETVQLDPDRNPGWSAADVESEVHTRLGTTKAIWLPRGLTRDYDEFGTRGHVDMVATFVRPGTVAVHMQTHRAHPDYDVTGEIAELLRDSTDAEGRRLEVIEVAGPTVLEDGDGRPVDYSYINHYVANGVVVLGAFDDPHDARAADVLAAAYPDRAIELVDAREIFASGGGVHCITQQQPAGPPVDP</sequence>
<keyword evidence="1" id="KW-0378">Hydrolase</keyword>
<organism evidence="2 3">
    <name type="scientific">Streptomonospora arabica</name>
    <dbReference type="NCBI Taxonomy" id="412417"/>
    <lineage>
        <taxon>Bacteria</taxon>
        <taxon>Bacillati</taxon>
        <taxon>Actinomycetota</taxon>
        <taxon>Actinomycetes</taxon>
        <taxon>Streptosporangiales</taxon>
        <taxon>Nocardiopsidaceae</taxon>
        <taxon>Streptomonospora</taxon>
    </lineage>
</organism>
<accession>A0ABV9SMH1</accession>
<protein>
    <submittedName>
        <fullName evidence="2">Agmatine/peptidylarginine deiminase</fullName>
    </submittedName>
</protein>
<dbReference type="InterPro" id="IPR007466">
    <property type="entry name" value="Peptidyl-Arg-deiminase_porph"/>
</dbReference>